<accession>A0A7Y9LBJ9</accession>
<protein>
    <submittedName>
        <fullName evidence="1">Uncharacterized protein</fullName>
    </submittedName>
</protein>
<gene>
    <name evidence="1" type="ORF">BKA15_002054</name>
</gene>
<comment type="caution">
    <text evidence="1">The sequence shown here is derived from an EMBL/GenBank/DDBJ whole genome shotgun (WGS) entry which is preliminary data.</text>
</comment>
<keyword evidence="2" id="KW-1185">Reference proteome</keyword>
<dbReference type="EMBL" id="JACCBU010000001">
    <property type="protein sequence ID" value="NYE70725.1"/>
    <property type="molecule type" value="Genomic_DNA"/>
</dbReference>
<proteinExistence type="predicted"/>
<name>A0A7Y9LBJ9_9ACTN</name>
<organism evidence="1 2">
    <name type="scientific">Microlunatus parietis</name>
    <dbReference type="NCBI Taxonomy" id="682979"/>
    <lineage>
        <taxon>Bacteria</taxon>
        <taxon>Bacillati</taxon>
        <taxon>Actinomycetota</taxon>
        <taxon>Actinomycetes</taxon>
        <taxon>Propionibacteriales</taxon>
        <taxon>Propionibacteriaceae</taxon>
        <taxon>Microlunatus</taxon>
    </lineage>
</organism>
<evidence type="ECO:0000313" key="1">
    <source>
        <dbReference type="EMBL" id="NYE70725.1"/>
    </source>
</evidence>
<dbReference type="AlphaFoldDB" id="A0A7Y9LBJ9"/>
<reference evidence="1 2" key="1">
    <citation type="submission" date="2020-07" db="EMBL/GenBank/DDBJ databases">
        <title>Sequencing the genomes of 1000 actinobacteria strains.</title>
        <authorList>
            <person name="Klenk H.-P."/>
        </authorList>
    </citation>
    <scope>NUCLEOTIDE SEQUENCE [LARGE SCALE GENOMIC DNA]</scope>
    <source>
        <strain evidence="1 2">DSM 22083</strain>
    </source>
</reference>
<sequence length="178" mass="19453">MRKLFFGLLVVAVLAALGGLLAGSSEFRSVATQPDLGQPDHVSDGVRKVSLWSSERRRVEATIEVDVRSTEGRPTHYRSSIEIRCQVRGYNGAWQPHPCSANFGQRLVRDQSTVIESWAEVTSGDDGKIISDGEWQPVACRGLYTTELLAYQIGVAGTVHTVEGDPGYFPSNGIWADC</sequence>
<evidence type="ECO:0000313" key="2">
    <source>
        <dbReference type="Proteomes" id="UP000569914"/>
    </source>
</evidence>
<dbReference type="Proteomes" id="UP000569914">
    <property type="component" value="Unassembled WGS sequence"/>
</dbReference>
<dbReference type="RefSeq" id="WP_179750396.1">
    <property type="nucleotide sequence ID" value="NZ_JACCBU010000001.1"/>
</dbReference>